<proteinExistence type="predicted"/>
<dbReference type="InterPro" id="IPR004358">
    <property type="entry name" value="Sig_transdc_His_kin-like_C"/>
</dbReference>
<keyword evidence="7" id="KW-0472">Membrane</keyword>
<dbReference type="PRINTS" id="PR00344">
    <property type="entry name" value="BCTRLSENSOR"/>
</dbReference>
<dbReference type="RefSeq" id="WP_209655358.1">
    <property type="nucleotide sequence ID" value="NZ_JAGJCB010000010.1"/>
</dbReference>
<dbReference type="Proteomes" id="UP000670776">
    <property type="component" value="Unassembled WGS sequence"/>
</dbReference>
<evidence type="ECO:0000259" key="9">
    <source>
        <dbReference type="PROSITE" id="PS50110"/>
    </source>
</evidence>
<dbReference type="InterPro" id="IPR036890">
    <property type="entry name" value="HATPase_C_sf"/>
</dbReference>
<dbReference type="PROSITE" id="PS50110">
    <property type="entry name" value="RESPONSE_REGULATORY"/>
    <property type="match status" value="1"/>
</dbReference>
<feature type="modified residue" description="4-aspartylphosphate" evidence="5">
    <location>
        <position position="674"/>
    </location>
</feature>
<dbReference type="SUPFAM" id="SSF55874">
    <property type="entry name" value="ATPase domain of HSP90 chaperone/DNA topoisomerase II/histidine kinase"/>
    <property type="match status" value="1"/>
</dbReference>
<sequence>MMKTNLLTGFVFIVVLSLSYGQGERKVINYIDSINSLASSHYKSNDITKSFNYLLENAKLSDSIHDDYGSAQANAILGNIYSYMGLPKEAEKCYLIMLKKAIKINDNYLIANSYLSLGEIYRNTKPFDEFISYYNNALNYALSSNVTDEHNIDKKQNLLFDIRLKLSEIYIDKNLPDQAYMNLLEAEKNLINSSYSKASLNYTYGLYYKKIESFHIANKKFNQAINHLNNISSDFKTNLLHSEIYKELSISLASLGKNDEAYQVLLKHNSFKDKLINDEKIREEKNAKSKFFIAEYENIAQTANKERILQQKVSNKIKIVSIIISIATIILLVLVFILVKNYRSKKRLSMILKERNDLLIVAKNQAEKSAKLKTDFVSNVTHELRTPLYGVVGLTSLMLENNNLSETDHKMLESLKYSGDYLLNLVNDILQIGKIESKNVALKNVSVNLNDMINGIVGTFEYRLKEGNNQIHILIDDNIPNALLCDNVRLSQILINLVGNSVKFTSNGKIWIRVILNNVDDNMASIKFEVEDNGSGIPEDQQEAIFDNFSQITENQNVNYQGTGLGLSIVKSLLGLFNSKIELKSEVGKGSTFSFVLNLDIDKDVEVAPTVKKTGKIVALNTGYKILIVEDNKINQIVTKNLLKKAGFECDVVENGRECLEAVSKSTYDLILMDINMPVMDGNEATKEIRKTNIEIPIIALTAADIDEVKKNLSVIGYNGIITKPFDNFEFFQVINAHIQGSKNRFKPSSNLVKVS</sequence>
<evidence type="ECO:0000256" key="4">
    <source>
        <dbReference type="ARBA" id="ARBA00023012"/>
    </source>
</evidence>
<evidence type="ECO:0000256" key="1">
    <source>
        <dbReference type="ARBA" id="ARBA00000085"/>
    </source>
</evidence>
<dbReference type="InterPro" id="IPR019734">
    <property type="entry name" value="TPR_rpt"/>
</dbReference>
<dbReference type="Pfam" id="PF02518">
    <property type="entry name" value="HATPase_c"/>
    <property type="match status" value="1"/>
</dbReference>
<keyword evidence="7" id="KW-1133">Transmembrane helix</keyword>
<keyword evidence="11" id="KW-1185">Reference proteome</keyword>
<comment type="caution">
    <text evidence="10">The sequence shown here is derived from an EMBL/GenBank/DDBJ whole genome shotgun (WGS) entry which is preliminary data.</text>
</comment>
<evidence type="ECO:0000256" key="5">
    <source>
        <dbReference type="PROSITE-ProRule" id="PRU00169"/>
    </source>
</evidence>
<keyword evidence="3 5" id="KW-0597">Phosphoprotein</keyword>
<gene>
    <name evidence="10" type="ORF">J8H85_11585</name>
</gene>
<comment type="catalytic activity">
    <reaction evidence="1">
        <text>ATP + protein L-histidine = ADP + protein N-phospho-L-histidine.</text>
        <dbReference type="EC" id="2.7.13.3"/>
    </reaction>
</comment>
<dbReference type="InterPro" id="IPR036097">
    <property type="entry name" value="HisK_dim/P_sf"/>
</dbReference>
<evidence type="ECO:0000313" key="11">
    <source>
        <dbReference type="Proteomes" id="UP000670776"/>
    </source>
</evidence>
<feature type="domain" description="Response regulatory" evidence="9">
    <location>
        <begin position="625"/>
        <end position="739"/>
    </location>
</feature>
<keyword evidence="6" id="KW-0802">TPR repeat</keyword>
<evidence type="ECO:0000256" key="3">
    <source>
        <dbReference type="ARBA" id="ARBA00022553"/>
    </source>
</evidence>
<dbReference type="SUPFAM" id="SSF48452">
    <property type="entry name" value="TPR-like"/>
    <property type="match status" value="1"/>
</dbReference>
<dbReference type="InterPro" id="IPR003594">
    <property type="entry name" value="HATPase_dom"/>
</dbReference>
<evidence type="ECO:0000256" key="6">
    <source>
        <dbReference type="PROSITE-ProRule" id="PRU00339"/>
    </source>
</evidence>
<evidence type="ECO:0000313" key="10">
    <source>
        <dbReference type="EMBL" id="MBP0904471.1"/>
    </source>
</evidence>
<protein>
    <recommendedName>
        <fullName evidence="2">histidine kinase</fullName>
        <ecNumber evidence="2">2.7.13.3</ecNumber>
    </recommendedName>
</protein>
<dbReference type="SUPFAM" id="SSF47384">
    <property type="entry name" value="Homodimeric domain of signal transducing histidine kinase"/>
    <property type="match status" value="1"/>
</dbReference>
<dbReference type="PANTHER" id="PTHR45339:SF1">
    <property type="entry name" value="HYBRID SIGNAL TRANSDUCTION HISTIDINE KINASE J"/>
    <property type="match status" value="1"/>
</dbReference>
<dbReference type="SUPFAM" id="SSF52172">
    <property type="entry name" value="CheY-like"/>
    <property type="match status" value="1"/>
</dbReference>
<dbReference type="CDD" id="cd16922">
    <property type="entry name" value="HATPase_EvgS-ArcB-TorS-like"/>
    <property type="match status" value="1"/>
</dbReference>
<dbReference type="Gene3D" id="3.30.565.10">
    <property type="entry name" value="Histidine kinase-like ATPase, C-terminal domain"/>
    <property type="match status" value="1"/>
</dbReference>
<feature type="domain" description="Histidine kinase" evidence="8">
    <location>
        <begin position="379"/>
        <end position="601"/>
    </location>
</feature>
<keyword evidence="4" id="KW-0902">Two-component regulatory system</keyword>
<dbReference type="InterPro" id="IPR011006">
    <property type="entry name" value="CheY-like_superfamily"/>
</dbReference>
<evidence type="ECO:0000256" key="2">
    <source>
        <dbReference type="ARBA" id="ARBA00012438"/>
    </source>
</evidence>
<dbReference type="PROSITE" id="PS50109">
    <property type="entry name" value="HIS_KIN"/>
    <property type="match status" value="1"/>
</dbReference>
<dbReference type="Gene3D" id="1.10.287.130">
    <property type="match status" value="1"/>
</dbReference>
<accession>A0ABS4BV51</accession>
<dbReference type="InterPro" id="IPR001789">
    <property type="entry name" value="Sig_transdc_resp-reg_receiver"/>
</dbReference>
<organism evidence="10 11">
    <name type="scientific">Mariniflexile gromovii</name>
    <dbReference type="NCBI Taxonomy" id="362523"/>
    <lineage>
        <taxon>Bacteria</taxon>
        <taxon>Pseudomonadati</taxon>
        <taxon>Bacteroidota</taxon>
        <taxon>Flavobacteriia</taxon>
        <taxon>Flavobacteriales</taxon>
        <taxon>Flavobacteriaceae</taxon>
        <taxon>Mariniflexile</taxon>
    </lineage>
</organism>
<dbReference type="EC" id="2.7.13.3" evidence="2"/>
<name>A0ABS4BV51_9FLAO</name>
<dbReference type="SMART" id="SM00388">
    <property type="entry name" value="HisKA"/>
    <property type="match status" value="1"/>
</dbReference>
<evidence type="ECO:0000256" key="7">
    <source>
        <dbReference type="SAM" id="Phobius"/>
    </source>
</evidence>
<feature type="transmembrane region" description="Helical" evidence="7">
    <location>
        <begin position="319"/>
        <end position="339"/>
    </location>
</feature>
<dbReference type="Gene3D" id="1.25.40.10">
    <property type="entry name" value="Tetratricopeptide repeat domain"/>
    <property type="match status" value="1"/>
</dbReference>
<dbReference type="Gene3D" id="3.40.50.2300">
    <property type="match status" value="1"/>
</dbReference>
<dbReference type="EMBL" id="JAGJCB010000010">
    <property type="protein sequence ID" value="MBP0904471.1"/>
    <property type="molecule type" value="Genomic_DNA"/>
</dbReference>
<dbReference type="InterPro" id="IPR005467">
    <property type="entry name" value="His_kinase_dom"/>
</dbReference>
<dbReference type="SMART" id="SM00387">
    <property type="entry name" value="HATPase_c"/>
    <property type="match status" value="1"/>
</dbReference>
<dbReference type="PROSITE" id="PS50005">
    <property type="entry name" value="TPR"/>
    <property type="match status" value="1"/>
</dbReference>
<dbReference type="InterPro" id="IPR011990">
    <property type="entry name" value="TPR-like_helical_dom_sf"/>
</dbReference>
<feature type="repeat" description="TPR" evidence="6">
    <location>
        <begin position="111"/>
        <end position="144"/>
    </location>
</feature>
<dbReference type="CDD" id="cd00082">
    <property type="entry name" value="HisKA"/>
    <property type="match status" value="1"/>
</dbReference>
<dbReference type="CDD" id="cd17546">
    <property type="entry name" value="REC_hyHK_CKI1_RcsC-like"/>
    <property type="match status" value="1"/>
</dbReference>
<dbReference type="InterPro" id="IPR003661">
    <property type="entry name" value="HisK_dim/P_dom"/>
</dbReference>
<dbReference type="SMART" id="SM00448">
    <property type="entry name" value="REC"/>
    <property type="match status" value="1"/>
</dbReference>
<dbReference type="PANTHER" id="PTHR45339">
    <property type="entry name" value="HYBRID SIGNAL TRANSDUCTION HISTIDINE KINASE J"/>
    <property type="match status" value="1"/>
</dbReference>
<dbReference type="Pfam" id="PF00512">
    <property type="entry name" value="HisKA"/>
    <property type="match status" value="1"/>
</dbReference>
<keyword evidence="7" id="KW-0812">Transmembrane</keyword>
<dbReference type="Pfam" id="PF00072">
    <property type="entry name" value="Response_reg"/>
    <property type="match status" value="1"/>
</dbReference>
<evidence type="ECO:0000259" key="8">
    <source>
        <dbReference type="PROSITE" id="PS50109"/>
    </source>
</evidence>
<reference evidence="10 11" key="1">
    <citation type="submission" date="2021-04" db="EMBL/GenBank/DDBJ databases">
        <title>Mariniflexile gromovii gen. nov., sp. nov., a gliding bacterium isolated from the sea urchin Strongylocentrotus intermedius.</title>
        <authorList>
            <person name="Ko S."/>
            <person name="Le V."/>
            <person name="Ahn C.-Y."/>
            <person name="Oh H.-M."/>
        </authorList>
    </citation>
    <scope>NUCLEOTIDE SEQUENCE [LARGE SCALE GENOMIC DNA]</scope>
    <source>
        <strain evidence="10 11">KCTC 12570</strain>
    </source>
</reference>